<dbReference type="EMBL" id="MWQN01000001">
    <property type="protein sequence ID" value="OPC81143.1"/>
    <property type="molecule type" value="Genomic_DNA"/>
</dbReference>
<sequence length="347" mass="37855">MPNCGRSPPPTAPSATRDAPTVRDPGQSRGAPEPDRSPGGAPPPTTLTRERHTMPRRHAWTELPASVRDTIEQHTGPIRSMHAPEFGRSSEFSATLETRVGRVFCKGVRADRPYAWTHRNEAAVAPFLPALLAPRLLWSIVRDGWHMLGFEYVPGRHPSLSPTSGDLDMVGDLVVTMAEALTPCPSAALHSIADRWGSAPGWAAVYAKLPNDLDPWARTSIGRLATLERGAFLDGDTLVHSDLHPANLLTQDGRVRVIDWAWSARGAAWIDSAYVVVRLMHAGHTPEAAEAWAMHVPAFAKAPDPVIDAFAVKLSGMWEYIARSPKARAHARSLADTARAWAAYRLQ</sequence>
<evidence type="ECO:0000313" key="4">
    <source>
        <dbReference type="Proteomes" id="UP000190037"/>
    </source>
</evidence>
<dbReference type="STRING" id="159449.B4N89_09435"/>
<proteinExistence type="predicted"/>
<dbReference type="Proteomes" id="UP000190037">
    <property type="component" value="Unassembled WGS sequence"/>
</dbReference>
<evidence type="ECO:0000313" key="3">
    <source>
        <dbReference type="EMBL" id="OPC81143.1"/>
    </source>
</evidence>
<evidence type="ECO:0000256" key="1">
    <source>
        <dbReference type="SAM" id="MobiDB-lite"/>
    </source>
</evidence>
<dbReference type="InterPro" id="IPR002575">
    <property type="entry name" value="Aminoglycoside_PTrfase"/>
</dbReference>
<keyword evidence="4" id="KW-1185">Reference proteome</keyword>
<protein>
    <recommendedName>
        <fullName evidence="2">Aminoglycoside phosphotransferase domain-containing protein</fullName>
    </recommendedName>
</protein>
<evidence type="ECO:0000259" key="2">
    <source>
        <dbReference type="Pfam" id="PF01636"/>
    </source>
</evidence>
<accession>A0A1T3NWB4</accession>
<gene>
    <name evidence="3" type="ORF">B4N89_09435</name>
</gene>
<dbReference type="Gene3D" id="3.90.1200.10">
    <property type="match status" value="1"/>
</dbReference>
<reference evidence="3 4" key="1">
    <citation type="submission" date="2017-03" db="EMBL/GenBank/DDBJ databases">
        <title>Draft genome sequence of Streptomyces scabrisporus NF3, endophyte isolated from Amphipterygium adstringens.</title>
        <authorList>
            <person name="Vazquez M."/>
            <person name="Ceapa C.D."/>
            <person name="Rodriguez Luna D."/>
            <person name="Sanchez Esquivel S."/>
        </authorList>
    </citation>
    <scope>NUCLEOTIDE SEQUENCE [LARGE SCALE GENOMIC DNA]</scope>
    <source>
        <strain evidence="3 4">NF3</strain>
    </source>
</reference>
<dbReference type="InterPro" id="IPR011009">
    <property type="entry name" value="Kinase-like_dom_sf"/>
</dbReference>
<feature type="region of interest" description="Disordered" evidence="1">
    <location>
        <begin position="1"/>
        <end position="59"/>
    </location>
</feature>
<comment type="caution">
    <text evidence="3">The sequence shown here is derived from an EMBL/GenBank/DDBJ whole genome shotgun (WGS) entry which is preliminary data.</text>
</comment>
<dbReference type="SUPFAM" id="SSF56112">
    <property type="entry name" value="Protein kinase-like (PK-like)"/>
    <property type="match status" value="1"/>
</dbReference>
<dbReference type="AlphaFoldDB" id="A0A1T3NWB4"/>
<feature type="domain" description="Aminoglycoside phosphotransferase" evidence="2">
    <location>
        <begin position="102"/>
        <end position="289"/>
    </location>
</feature>
<organism evidence="3 4">
    <name type="scientific">Embleya scabrispora</name>
    <dbReference type="NCBI Taxonomy" id="159449"/>
    <lineage>
        <taxon>Bacteria</taxon>
        <taxon>Bacillati</taxon>
        <taxon>Actinomycetota</taxon>
        <taxon>Actinomycetes</taxon>
        <taxon>Kitasatosporales</taxon>
        <taxon>Streptomycetaceae</taxon>
        <taxon>Embleya</taxon>
    </lineage>
</organism>
<name>A0A1T3NWB4_9ACTN</name>
<dbReference type="Pfam" id="PF01636">
    <property type="entry name" value="APH"/>
    <property type="match status" value="1"/>
</dbReference>